<dbReference type="PROSITE" id="PS51186">
    <property type="entry name" value="GNAT"/>
    <property type="match status" value="1"/>
</dbReference>
<evidence type="ECO:0000313" key="5">
    <source>
        <dbReference type="Proteomes" id="UP000640052"/>
    </source>
</evidence>
<comment type="caution">
    <text evidence="4">The sequence shown here is derived from an EMBL/GenBank/DDBJ whole genome shotgun (WGS) entry which is preliminary data.</text>
</comment>
<evidence type="ECO:0000259" key="3">
    <source>
        <dbReference type="PROSITE" id="PS51186"/>
    </source>
</evidence>
<evidence type="ECO:0000256" key="1">
    <source>
        <dbReference type="ARBA" id="ARBA00022679"/>
    </source>
</evidence>
<dbReference type="Pfam" id="PF00583">
    <property type="entry name" value="Acetyltransf_1"/>
    <property type="match status" value="1"/>
</dbReference>
<feature type="domain" description="N-acetyltransferase" evidence="3">
    <location>
        <begin position="7"/>
        <end position="151"/>
    </location>
</feature>
<dbReference type="PANTHER" id="PTHR43877">
    <property type="entry name" value="AMINOALKYLPHOSPHONATE N-ACETYLTRANSFERASE-RELATED-RELATED"/>
    <property type="match status" value="1"/>
</dbReference>
<dbReference type="InterPro" id="IPR016181">
    <property type="entry name" value="Acyl_CoA_acyltransferase"/>
</dbReference>
<gene>
    <name evidence="4" type="ORF">Aph01nite_21460</name>
</gene>
<keyword evidence="1" id="KW-0808">Transferase</keyword>
<sequence>MGFVRSIDIRPAVRAELPRICRTLGQRPYFVDRLNAQATGHGVLLVAWDRTEAVGDLYLWLAAAEEREIRAHLPGVPLITHLEVEADRRNRGVGTALMRHAERHLWLDGLKQVALGVGLHNEAARRLYVRLGYVEWPHGPIDTTEVLFRADGTREHRPETCRIMVKQLASE</sequence>
<dbReference type="AlphaFoldDB" id="A0A919UJH1"/>
<dbReference type="GO" id="GO:0016747">
    <property type="term" value="F:acyltransferase activity, transferring groups other than amino-acyl groups"/>
    <property type="evidence" value="ECO:0007669"/>
    <property type="project" value="InterPro"/>
</dbReference>
<name>A0A919UJH1_9ACTN</name>
<evidence type="ECO:0000256" key="2">
    <source>
        <dbReference type="ARBA" id="ARBA00023315"/>
    </source>
</evidence>
<keyword evidence="5" id="KW-1185">Reference proteome</keyword>
<dbReference type="Proteomes" id="UP000640052">
    <property type="component" value="Unassembled WGS sequence"/>
</dbReference>
<dbReference type="EMBL" id="BOOA01000013">
    <property type="protein sequence ID" value="GIH23836.1"/>
    <property type="molecule type" value="Genomic_DNA"/>
</dbReference>
<organism evidence="4 5">
    <name type="scientific">Acrocarpospora phusangensis</name>
    <dbReference type="NCBI Taxonomy" id="1070424"/>
    <lineage>
        <taxon>Bacteria</taxon>
        <taxon>Bacillati</taxon>
        <taxon>Actinomycetota</taxon>
        <taxon>Actinomycetes</taxon>
        <taxon>Streptosporangiales</taxon>
        <taxon>Streptosporangiaceae</taxon>
        <taxon>Acrocarpospora</taxon>
    </lineage>
</organism>
<dbReference type="InterPro" id="IPR050832">
    <property type="entry name" value="Bact_Acetyltransf"/>
</dbReference>
<accession>A0A919UJH1</accession>
<dbReference type="InterPro" id="IPR000182">
    <property type="entry name" value="GNAT_dom"/>
</dbReference>
<dbReference type="PANTHER" id="PTHR43877:SF2">
    <property type="entry name" value="AMINOALKYLPHOSPHONATE N-ACETYLTRANSFERASE-RELATED"/>
    <property type="match status" value="1"/>
</dbReference>
<protein>
    <recommendedName>
        <fullName evidence="3">N-acetyltransferase domain-containing protein</fullName>
    </recommendedName>
</protein>
<reference evidence="4" key="1">
    <citation type="submission" date="2021-01" db="EMBL/GenBank/DDBJ databases">
        <title>Whole genome shotgun sequence of Acrocarpospora phusangensis NBRC 108782.</title>
        <authorList>
            <person name="Komaki H."/>
            <person name="Tamura T."/>
        </authorList>
    </citation>
    <scope>NUCLEOTIDE SEQUENCE</scope>
    <source>
        <strain evidence="4">NBRC 108782</strain>
    </source>
</reference>
<dbReference type="CDD" id="cd04301">
    <property type="entry name" value="NAT_SF"/>
    <property type="match status" value="1"/>
</dbReference>
<evidence type="ECO:0000313" key="4">
    <source>
        <dbReference type="EMBL" id="GIH23836.1"/>
    </source>
</evidence>
<proteinExistence type="predicted"/>
<dbReference type="Gene3D" id="3.40.630.30">
    <property type="match status" value="1"/>
</dbReference>
<dbReference type="SUPFAM" id="SSF55729">
    <property type="entry name" value="Acyl-CoA N-acyltransferases (Nat)"/>
    <property type="match status" value="1"/>
</dbReference>
<keyword evidence="2" id="KW-0012">Acyltransferase</keyword>